<dbReference type="SUPFAM" id="SSF63446">
    <property type="entry name" value="Type I dockerin domain"/>
    <property type="match status" value="1"/>
</dbReference>
<sequence>MLLKKAIEFLYCLQFKKKLKFVFLFVILVFFSFSGLKIVYSVKSGTNNEIKQYNNQVYEKLKELQGSKLPTARDEKEAQIVYLLAQRKSLLLEKIKDNPAVLKDNALPKEIYAGLPDSAKNLVEKETKINGKLMILVADRPSGREEDYYEIKDEDQNKTFNLNFIESPHDLKSNSKVSVNGLLLEKELVLDSSNNPNIIVLETPPVASLISGTRNVLVIRQSFLDSSNPFSAAAMSAEVFTDADSSKNYYIENSYNQLTLAGDVVGPYTIPYNKSGQCLYNDWAEASLDAAIADGVNVNNYDHAAFVFADVPACAWAGLGHVDGPYTWYNGYNESTTYSHELGHNFGAYHAAMKLCGTVTIDDYANCTHYEYGDNWDVMGYSWTTTAAHFNAPHKIQMGWIPTERVQNITSSGTYTIYPVETTTSNIQALKIWKPNTDDYYYLEYRQAVGSDSWFATGITSGVVAHIWKDGVDPTTHLLDLTPADHTGSNFSLPDGSSFTDNVNGITITGVSHNATSVTVNVDIPDLSDIDHIDLTPSAPQTINAGTQLQFSAKAMDIGNHWITGITTYTWTGTDSNGLFTNSNAGDHNVRATYGGVNSPIVVVTVVMGNVYSIVLSPDTNQTITAGQTIQFTASARDYYNNVVPDIIFTWEGTNSSGLFNNTSAGAHSVRARYAAKSSNPVQITVNAGPVDHIYIDPLGNQTITAGQTIQFTPQSQDQYNNVISIPIGNYTWQNTNSSGLFNSTVAGTRLVKASYSGVDSDAVQVTVNSGALHHVSISPSATQNITAGQTIQFTGNGQDQYDNNILGLTYAWTGTNASGLFSNLISGTYGVKVQTSGIESSTVQVTVIPGVLHHVSISPAVNQTITAGNTVSFTSSPQDEYNNSLNLACSWTNTGAVDSGLFSETTTGNYLVKSTCSAMDSAVIQVTVNPGALHHFSSDIVANTTAGQSFSTTFTAKDEFENTRTSYSGSLNFSSDDTQAILPTDDGTGWVAGQKLFGFTLKTSGGKILSVHDPINGNISSNYTVDVDPSVFDHLEVTAPKDKIMPFSLNKIPFTVRAEDGFGNPISGKSIAVGGHGENDTLDVTNGTTDGNGEFLVNLWTLETIGASINLLFTTSGGVINSVPFTASVVKTGDFSGDSSVDLTDFSMFLGYWQQNTNGLEDISSDGKVDLTDFSIFLGFWHT</sequence>
<organism evidence="2 3">
    <name type="scientific">candidate division CPR2 bacterium GW2011_GWC1_41_48</name>
    <dbReference type="NCBI Taxonomy" id="1618344"/>
    <lineage>
        <taxon>Bacteria</taxon>
        <taxon>Bacteria division CPR2</taxon>
    </lineage>
</organism>
<keyword evidence="1" id="KW-0472">Membrane</keyword>
<dbReference type="Proteomes" id="UP000033869">
    <property type="component" value="Unassembled WGS sequence"/>
</dbReference>
<evidence type="ECO:0000313" key="3">
    <source>
        <dbReference type="Proteomes" id="UP000033869"/>
    </source>
</evidence>
<proteinExistence type="predicted"/>
<gene>
    <name evidence="2" type="ORF">UU65_C0001G0025</name>
</gene>
<dbReference type="EMBL" id="LCBL01000001">
    <property type="protein sequence ID" value="KKS09620.1"/>
    <property type="molecule type" value="Genomic_DNA"/>
</dbReference>
<feature type="transmembrane region" description="Helical" evidence="1">
    <location>
        <begin position="21"/>
        <end position="40"/>
    </location>
</feature>
<keyword evidence="1" id="KW-1133">Transmembrane helix</keyword>
<protein>
    <submittedName>
        <fullName evidence="2">Peptidase M11 gametolysin</fullName>
    </submittedName>
</protein>
<dbReference type="GO" id="GO:0000272">
    <property type="term" value="P:polysaccharide catabolic process"/>
    <property type="evidence" value="ECO:0007669"/>
    <property type="project" value="InterPro"/>
</dbReference>
<dbReference type="PATRIC" id="fig|1618344.3.peg.27"/>
<dbReference type="InterPro" id="IPR008964">
    <property type="entry name" value="Invasin/intimin_cell_adhesion"/>
</dbReference>
<dbReference type="SUPFAM" id="SSF55486">
    <property type="entry name" value="Metalloproteases ('zincins'), catalytic domain"/>
    <property type="match status" value="1"/>
</dbReference>
<evidence type="ECO:0000313" key="2">
    <source>
        <dbReference type="EMBL" id="KKS09620.1"/>
    </source>
</evidence>
<evidence type="ECO:0000256" key="1">
    <source>
        <dbReference type="SAM" id="Phobius"/>
    </source>
</evidence>
<keyword evidence="1" id="KW-0812">Transmembrane</keyword>
<dbReference type="SUPFAM" id="SSF49373">
    <property type="entry name" value="Invasin/intimin cell-adhesion fragments"/>
    <property type="match status" value="1"/>
</dbReference>
<dbReference type="AlphaFoldDB" id="A0A0G0W9J3"/>
<comment type="caution">
    <text evidence="2">The sequence shown here is derived from an EMBL/GenBank/DDBJ whole genome shotgun (WGS) entry which is preliminary data.</text>
</comment>
<accession>A0A0G0W9J3</accession>
<reference evidence="2 3" key="1">
    <citation type="journal article" date="2015" name="Nature">
        <title>rRNA introns, odd ribosomes, and small enigmatic genomes across a large radiation of phyla.</title>
        <authorList>
            <person name="Brown C.T."/>
            <person name="Hug L.A."/>
            <person name="Thomas B.C."/>
            <person name="Sharon I."/>
            <person name="Castelle C.J."/>
            <person name="Singh A."/>
            <person name="Wilkins M.J."/>
            <person name="Williams K.H."/>
            <person name="Banfield J.F."/>
        </authorList>
    </citation>
    <scope>NUCLEOTIDE SEQUENCE [LARGE SCALE GENOMIC DNA]</scope>
</reference>
<name>A0A0G0W9J3_UNCC2</name>
<dbReference type="InterPro" id="IPR036439">
    <property type="entry name" value="Dockerin_dom_sf"/>
</dbReference>